<proteinExistence type="predicted"/>
<name>A0A645DEM7_9ZZZZ</name>
<accession>A0A645DEM7</accession>
<dbReference type="AlphaFoldDB" id="A0A645DEM7"/>
<protein>
    <submittedName>
        <fullName evidence="1">Uncharacterized protein</fullName>
    </submittedName>
</protein>
<sequence>MYDQALIQPEYETTDLWKHIENIIPYYQRKFGIDGVMIDMGHALPEKLLTQIIAKARENNSDFILWEENFVPNTDSLEQGFDLLLGYLPFDQHIAYKMREFIKTMELNGFPIPCFATPETHNTPRAAIRQGGINFSKIAYIVNKLLPLPTFIHSGFELGETLPVNTGLGFDNFDVKALSADKLPLFSTASLNWNSENSIVDFICTVNKILEMFLDDDDTIKTNNAIKLIDVQQDNIVAFERKTIKENNYLLFVSNYSEFNQVCEIDIYENYNFKCLLGEATVRREDKKMIFELSKYNFELLLITIIDK</sequence>
<reference evidence="1" key="1">
    <citation type="submission" date="2019-08" db="EMBL/GenBank/DDBJ databases">
        <authorList>
            <person name="Kucharzyk K."/>
            <person name="Murdoch R.W."/>
            <person name="Higgins S."/>
            <person name="Loffler F."/>
        </authorList>
    </citation>
    <scope>NUCLEOTIDE SEQUENCE</scope>
</reference>
<organism evidence="1">
    <name type="scientific">bioreactor metagenome</name>
    <dbReference type="NCBI Taxonomy" id="1076179"/>
    <lineage>
        <taxon>unclassified sequences</taxon>
        <taxon>metagenomes</taxon>
        <taxon>ecological metagenomes</taxon>
    </lineage>
</organism>
<dbReference type="InterPro" id="IPR017853">
    <property type="entry name" value="GH"/>
</dbReference>
<gene>
    <name evidence="1" type="ORF">SDC9_135005</name>
</gene>
<comment type="caution">
    <text evidence="1">The sequence shown here is derived from an EMBL/GenBank/DDBJ whole genome shotgun (WGS) entry which is preliminary data.</text>
</comment>
<dbReference type="Gene3D" id="3.20.20.80">
    <property type="entry name" value="Glycosidases"/>
    <property type="match status" value="1"/>
</dbReference>
<dbReference type="SUPFAM" id="SSF51011">
    <property type="entry name" value="Glycosyl hydrolase domain"/>
    <property type="match status" value="1"/>
</dbReference>
<evidence type="ECO:0000313" key="1">
    <source>
        <dbReference type="EMBL" id="MPM87904.1"/>
    </source>
</evidence>
<dbReference type="EMBL" id="VSSQ01035627">
    <property type="protein sequence ID" value="MPM87904.1"/>
    <property type="molecule type" value="Genomic_DNA"/>
</dbReference>
<dbReference type="SUPFAM" id="SSF51445">
    <property type="entry name" value="(Trans)glycosidases"/>
    <property type="match status" value="1"/>
</dbReference>